<dbReference type="EMBL" id="QOVN01000003">
    <property type="protein sequence ID" value="RXG29559.1"/>
    <property type="molecule type" value="Genomic_DNA"/>
</dbReference>
<organism evidence="2 3">
    <name type="scientific">Leeuwenhoekiella palythoae</name>
    <dbReference type="NCBI Taxonomy" id="573501"/>
    <lineage>
        <taxon>Bacteria</taxon>
        <taxon>Pseudomonadati</taxon>
        <taxon>Bacteroidota</taxon>
        <taxon>Flavobacteriia</taxon>
        <taxon>Flavobacteriales</taxon>
        <taxon>Flavobacteriaceae</taxon>
        <taxon>Leeuwenhoekiella</taxon>
    </lineage>
</organism>
<evidence type="ECO:0000313" key="2">
    <source>
        <dbReference type="EMBL" id="SHI15829.1"/>
    </source>
</evidence>
<dbReference type="Proteomes" id="UP000290037">
    <property type="component" value="Unassembled WGS sequence"/>
</dbReference>
<dbReference type="SUPFAM" id="SSF52172">
    <property type="entry name" value="CheY-like"/>
    <property type="match status" value="1"/>
</dbReference>
<dbReference type="Gene3D" id="1.10.10.10">
    <property type="entry name" value="Winged helix-like DNA-binding domain superfamily/Winged helix DNA-binding domain"/>
    <property type="match status" value="1"/>
</dbReference>
<reference evidence="3" key="1">
    <citation type="submission" date="2016-11" db="EMBL/GenBank/DDBJ databases">
        <authorList>
            <person name="Varghese N."/>
            <person name="Submissions S."/>
        </authorList>
    </citation>
    <scope>NUCLEOTIDE SEQUENCE [LARGE SCALE GENOMIC DNA]</scope>
    <source>
        <strain evidence="3">DSM 19859</strain>
    </source>
</reference>
<sequence>MFKKVLIAEDFQGDNKSIVDTLKAKLRIPEVQEEFYCDKAFNRLKVAHINQEAYDVLITDLSFKKDHTHQNIVSGYELIEVSRKLQPDIKIIVNSMEENPVQIKTLFDSYKINAYVCKGRQSLDELVKAMELVRDGAFYISPQIDLNLGKNLFELDELDLVILKNLANGLSKKQIRVKLKKMDLRPNSESAIDKRVSKLFDEFGAKNSTELVAKLIREGLI</sequence>
<evidence type="ECO:0000313" key="1">
    <source>
        <dbReference type="EMBL" id="RXG29559.1"/>
    </source>
</evidence>
<dbReference type="OrthoDB" id="659223at2"/>
<dbReference type="PANTHER" id="PTHR45566">
    <property type="entry name" value="HTH-TYPE TRANSCRIPTIONAL REGULATOR YHJB-RELATED"/>
    <property type="match status" value="1"/>
</dbReference>
<name>A0A1M5YV47_9FLAO</name>
<keyword evidence="4" id="KW-1185">Reference proteome</keyword>
<keyword evidence="2" id="KW-0238">DNA-binding</keyword>
<reference evidence="2" key="2">
    <citation type="submission" date="2016-11" db="EMBL/GenBank/DDBJ databases">
        <authorList>
            <person name="Jaros S."/>
            <person name="Januszkiewicz K."/>
            <person name="Wedrychowicz H."/>
        </authorList>
    </citation>
    <scope>NUCLEOTIDE SEQUENCE [LARGE SCALE GENOMIC DNA]</scope>
    <source>
        <strain evidence="2">DSM 19859</strain>
    </source>
</reference>
<dbReference type="Proteomes" id="UP000184240">
    <property type="component" value="Unassembled WGS sequence"/>
</dbReference>
<protein>
    <submittedName>
        <fullName evidence="1">DNA-binding NarL/FixJ family response regulator</fullName>
    </submittedName>
    <submittedName>
        <fullName evidence="2">DNA-binding response regulator, NarL/FixJ family, contains REC and HTH domains</fullName>
    </submittedName>
</protein>
<dbReference type="InterPro" id="IPR051015">
    <property type="entry name" value="EvgA-like"/>
</dbReference>
<dbReference type="Gene3D" id="3.40.50.2300">
    <property type="match status" value="1"/>
</dbReference>
<dbReference type="InterPro" id="IPR036388">
    <property type="entry name" value="WH-like_DNA-bd_sf"/>
</dbReference>
<gene>
    <name evidence="1" type="ORF">DSM01_1661</name>
    <name evidence="2" type="ORF">SAMN04487999_2386</name>
</gene>
<proteinExistence type="predicted"/>
<dbReference type="InterPro" id="IPR011006">
    <property type="entry name" value="CheY-like_superfamily"/>
</dbReference>
<dbReference type="STRING" id="573501.SAMN04487999_2386"/>
<dbReference type="PANTHER" id="PTHR45566:SF1">
    <property type="entry name" value="HTH-TYPE TRANSCRIPTIONAL REGULATOR YHJB-RELATED"/>
    <property type="match status" value="1"/>
</dbReference>
<dbReference type="AlphaFoldDB" id="A0A1M5YV47"/>
<dbReference type="GO" id="GO:0003677">
    <property type="term" value="F:DNA binding"/>
    <property type="evidence" value="ECO:0007669"/>
    <property type="project" value="UniProtKB-KW"/>
</dbReference>
<dbReference type="EMBL" id="FQXT01000004">
    <property type="protein sequence ID" value="SHI15829.1"/>
    <property type="molecule type" value="Genomic_DNA"/>
</dbReference>
<evidence type="ECO:0000313" key="3">
    <source>
        <dbReference type="Proteomes" id="UP000184240"/>
    </source>
</evidence>
<reference evidence="1 4" key="3">
    <citation type="submission" date="2018-07" db="EMBL/GenBank/DDBJ databases">
        <title>Leeuwenhoekiella genomics.</title>
        <authorList>
            <person name="Tahon G."/>
            <person name="Willems A."/>
        </authorList>
    </citation>
    <scope>NUCLEOTIDE SEQUENCE [LARGE SCALE GENOMIC DNA]</scope>
    <source>
        <strain evidence="1 4">LMG 24856</strain>
    </source>
</reference>
<accession>A0A1M5YV47</accession>
<evidence type="ECO:0000313" key="4">
    <source>
        <dbReference type="Proteomes" id="UP000290037"/>
    </source>
</evidence>
<dbReference type="RefSeq" id="WP_072983321.1">
    <property type="nucleotide sequence ID" value="NZ_CP084318.1"/>
</dbReference>